<dbReference type="Pfam" id="PF10693">
    <property type="entry name" value="DUF2499"/>
    <property type="match status" value="1"/>
</dbReference>
<dbReference type="EMBL" id="JAVMIP010000012">
    <property type="protein sequence ID" value="MDS3861487.1"/>
    <property type="molecule type" value="Genomic_DNA"/>
</dbReference>
<reference evidence="3" key="1">
    <citation type="submission" date="2023-07" db="EMBL/GenBank/DDBJ databases">
        <authorList>
            <person name="Luz R."/>
            <person name="Cordeiro R."/>
            <person name="Fonseca A."/>
            <person name="Goncalves V."/>
        </authorList>
    </citation>
    <scope>NUCLEOTIDE SEQUENCE [LARGE SCALE GENOMIC DNA]</scope>
    <source>
        <strain evidence="3">BACA0444</strain>
    </source>
</reference>
<feature type="transmembrane region" description="Helical" evidence="1">
    <location>
        <begin position="40"/>
        <end position="61"/>
    </location>
</feature>
<protein>
    <submittedName>
        <fullName evidence="2">DUF2499 domain-containing protein</fullName>
    </submittedName>
</protein>
<keyword evidence="1" id="KW-1133">Transmembrane helix</keyword>
<organism evidence="2 3">
    <name type="scientific">Pseudocalidococcus azoricus BACA0444</name>
    <dbReference type="NCBI Taxonomy" id="2918990"/>
    <lineage>
        <taxon>Bacteria</taxon>
        <taxon>Bacillati</taxon>
        <taxon>Cyanobacteriota</taxon>
        <taxon>Cyanophyceae</taxon>
        <taxon>Acaryochloridales</taxon>
        <taxon>Thermosynechococcaceae</taxon>
        <taxon>Pseudocalidococcus</taxon>
        <taxon>Pseudocalidococcus azoricus</taxon>
    </lineage>
</organism>
<keyword evidence="1" id="KW-0472">Membrane</keyword>
<gene>
    <name evidence="2" type="ORF">RIF25_11785</name>
</gene>
<proteinExistence type="predicted"/>
<sequence>MEALSIPTWVIHISSVLEWMAAIVLIWRFGELHPQQGWKWLALAMLPALISAMCACTWHYYNNDVQLEWLVVVQAGLTLFGNTTLCLAAGWIYYRYQAKLP</sequence>
<accession>A0AAE4FTV9</accession>
<dbReference type="AlphaFoldDB" id="A0AAE4FTV9"/>
<evidence type="ECO:0000313" key="3">
    <source>
        <dbReference type="Proteomes" id="UP001268256"/>
    </source>
</evidence>
<keyword evidence="1" id="KW-0812">Transmembrane</keyword>
<evidence type="ECO:0000256" key="1">
    <source>
        <dbReference type="SAM" id="Phobius"/>
    </source>
</evidence>
<feature type="transmembrane region" description="Helical" evidence="1">
    <location>
        <begin position="67"/>
        <end position="94"/>
    </location>
</feature>
<dbReference type="InterPro" id="IPR019634">
    <property type="entry name" value="Uncharacterised_Ycf49"/>
</dbReference>
<evidence type="ECO:0000313" key="2">
    <source>
        <dbReference type="EMBL" id="MDS3861487.1"/>
    </source>
</evidence>
<name>A0AAE4FTV9_9CYAN</name>
<dbReference type="PANTHER" id="PTHR33833:SF3">
    <property type="entry name" value="YCF49-LIKE PROTEIN"/>
    <property type="match status" value="1"/>
</dbReference>
<dbReference type="PANTHER" id="PTHR33833">
    <property type="entry name" value="NUCLEOLAR-LIKE PROTEIN-RELATED"/>
    <property type="match status" value="1"/>
</dbReference>
<keyword evidence="3" id="KW-1185">Reference proteome</keyword>
<dbReference type="RefSeq" id="WP_322878728.1">
    <property type="nucleotide sequence ID" value="NZ_JAVMIP010000012.1"/>
</dbReference>
<feature type="transmembrane region" description="Helical" evidence="1">
    <location>
        <begin position="6"/>
        <end position="28"/>
    </location>
</feature>
<dbReference type="Proteomes" id="UP001268256">
    <property type="component" value="Unassembled WGS sequence"/>
</dbReference>
<comment type="caution">
    <text evidence="2">The sequence shown here is derived from an EMBL/GenBank/DDBJ whole genome shotgun (WGS) entry which is preliminary data.</text>
</comment>